<organism evidence="2 3">
    <name type="scientific">Catenibacterium faecis</name>
    <dbReference type="NCBI Taxonomy" id="2764323"/>
    <lineage>
        <taxon>Bacteria</taxon>
        <taxon>Bacillati</taxon>
        <taxon>Bacillota</taxon>
        <taxon>Erysipelotrichia</taxon>
        <taxon>Erysipelotrichales</taxon>
        <taxon>Coprobacillaceae</taxon>
        <taxon>Catenibacterium</taxon>
    </lineage>
</organism>
<feature type="domain" description="Bacterial Pleckstrin homology" evidence="1">
    <location>
        <begin position="36"/>
        <end position="118"/>
    </location>
</feature>
<gene>
    <name evidence="2" type="ORF">H8909_02280</name>
</gene>
<proteinExistence type="predicted"/>
<name>A0ABR7K900_9FIRM</name>
<protein>
    <recommendedName>
        <fullName evidence="1">Bacterial Pleckstrin homology domain-containing protein</fullName>
    </recommendedName>
</protein>
<dbReference type="InterPro" id="IPR027783">
    <property type="entry name" value="Bacterial_PH-related"/>
</dbReference>
<evidence type="ECO:0000313" key="3">
    <source>
        <dbReference type="Proteomes" id="UP000603474"/>
    </source>
</evidence>
<dbReference type="RefSeq" id="WP_187011667.1">
    <property type="nucleotide sequence ID" value="NZ_JACRWG010000003.1"/>
</dbReference>
<dbReference type="Pfam" id="PF10882">
    <property type="entry name" value="bPH_5"/>
    <property type="match status" value="1"/>
</dbReference>
<evidence type="ECO:0000313" key="2">
    <source>
        <dbReference type="EMBL" id="MBC6009084.1"/>
    </source>
</evidence>
<sequence length="135" mass="15916">MSKKMSKLISVFILIFPIMIIAFTIVDFQSEPMVNYDNEKISIKAPLCSEESIYYSEINEIKYIDQFYFGKKVKGQFNKNYTAGWFNNTEYGDYYLISCNDVEDSRYLYIKSNDKLFIFNVKMAEVFSKINTLSK</sequence>
<dbReference type="Proteomes" id="UP000603474">
    <property type="component" value="Unassembled WGS sequence"/>
</dbReference>
<reference evidence="2 3" key="1">
    <citation type="submission" date="2020-08" db="EMBL/GenBank/DDBJ databases">
        <authorList>
            <person name="Liu C."/>
            <person name="Sun Q."/>
        </authorList>
    </citation>
    <scope>NUCLEOTIDE SEQUENCE [LARGE SCALE GENOMIC DNA]</scope>
    <source>
        <strain evidence="2 3">NSJ-22</strain>
    </source>
</reference>
<comment type="caution">
    <text evidence="2">The sequence shown here is derived from an EMBL/GenBank/DDBJ whole genome shotgun (WGS) entry which is preliminary data.</text>
</comment>
<dbReference type="EMBL" id="JACRWG010000003">
    <property type="protein sequence ID" value="MBC6009084.1"/>
    <property type="molecule type" value="Genomic_DNA"/>
</dbReference>
<accession>A0ABR7K900</accession>
<keyword evidence="3" id="KW-1185">Reference proteome</keyword>
<evidence type="ECO:0000259" key="1">
    <source>
        <dbReference type="Pfam" id="PF10882"/>
    </source>
</evidence>